<evidence type="ECO:0000256" key="12">
    <source>
        <dbReference type="RuleBase" id="RU000382"/>
    </source>
</evidence>
<dbReference type="GO" id="GO:0019752">
    <property type="term" value="P:carboxylic acid metabolic process"/>
    <property type="evidence" value="ECO:0007669"/>
    <property type="project" value="InterPro"/>
</dbReference>
<dbReference type="GO" id="GO:0006520">
    <property type="term" value="P:amino acid metabolic process"/>
    <property type="evidence" value="ECO:0007669"/>
    <property type="project" value="InterPro"/>
</dbReference>
<evidence type="ECO:0000256" key="10">
    <source>
        <dbReference type="ARBA" id="ARBA00041275"/>
    </source>
</evidence>
<dbReference type="InterPro" id="IPR015421">
    <property type="entry name" value="PyrdxlP-dep_Trfase_major"/>
</dbReference>
<dbReference type="GO" id="GO:0005737">
    <property type="term" value="C:cytoplasm"/>
    <property type="evidence" value="ECO:0007669"/>
    <property type="project" value="TreeGrafter"/>
</dbReference>
<evidence type="ECO:0000313" key="13">
    <source>
        <dbReference type="EMBL" id="ALG64483.1"/>
    </source>
</evidence>
<keyword evidence="4" id="KW-0127">Catecholamine biosynthesis</keyword>
<keyword evidence="5" id="KW-0210">Decarboxylase</keyword>
<evidence type="ECO:0000256" key="4">
    <source>
        <dbReference type="ARBA" id="ARBA00022584"/>
    </source>
</evidence>
<dbReference type="Pfam" id="PF00282">
    <property type="entry name" value="Pyridoxal_deC"/>
    <property type="match status" value="1"/>
</dbReference>
<evidence type="ECO:0000256" key="8">
    <source>
        <dbReference type="ARBA" id="ARBA00038886"/>
    </source>
</evidence>
<dbReference type="Gene3D" id="3.40.640.10">
    <property type="entry name" value="Type I PLP-dependent aspartate aminotransferase-like (Major domain)"/>
    <property type="match status" value="1"/>
</dbReference>
<dbReference type="PANTHER" id="PTHR11999">
    <property type="entry name" value="GROUP II PYRIDOXAL-5-PHOSPHATE DECARBOXYLASE"/>
    <property type="match status" value="1"/>
</dbReference>
<evidence type="ECO:0000256" key="6">
    <source>
        <dbReference type="ARBA" id="ARBA00022898"/>
    </source>
</evidence>
<comment type="subunit">
    <text evidence="3">Homodimer.</text>
</comment>
<dbReference type="InterPro" id="IPR002129">
    <property type="entry name" value="PyrdxlP-dep_de-COase"/>
</dbReference>
<evidence type="ECO:0000256" key="2">
    <source>
        <dbReference type="ARBA" id="ARBA00009533"/>
    </source>
</evidence>
<name>A0A1L1ZLS9_MERMT</name>
<dbReference type="FunFam" id="3.40.640.10:FF:000025">
    <property type="entry name" value="Histidine decarboxylase"/>
    <property type="match status" value="1"/>
</dbReference>
<evidence type="ECO:0000256" key="11">
    <source>
        <dbReference type="PIRSR" id="PIRSR602129-50"/>
    </source>
</evidence>
<evidence type="ECO:0000256" key="3">
    <source>
        <dbReference type="ARBA" id="ARBA00011738"/>
    </source>
</evidence>
<dbReference type="EC" id="4.1.1.28" evidence="8"/>
<proteinExistence type="evidence at transcript level"/>
<dbReference type="EMBL" id="KP250880">
    <property type="protein sequence ID" value="ALG64483.1"/>
    <property type="molecule type" value="mRNA"/>
</dbReference>
<dbReference type="PANTHER" id="PTHR11999:SF167">
    <property type="entry name" value="AROMATIC-L-AMINO-ACID DECARBOXYLASE"/>
    <property type="match status" value="1"/>
</dbReference>
<dbReference type="GO" id="GO:0042423">
    <property type="term" value="P:catecholamine biosynthetic process"/>
    <property type="evidence" value="ECO:0007669"/>
    <property type="project" value="UniProtKB-KW"/>
</dbReference>
<reference evidence="13" key="1">
    <citation type="submission" date="2014-12" db="EMBL/GenBank/DDBJ databases">
        <title>Cloning, expression and molecular characterization of dopa decarboxylase gene from the hard clam, Meretrix meretrix.</title>
        <authorList>
            <person name="Dong Y."/>
            <person name="Yao H."/>
        </authorList>
    </citation>
    <scope>NUCLEOTIDE SEQUENCE</scope>
</reference>
<keyword evidence="6 11" id="KW-0663">Pyridoxal phosphate</keyword>
<feature type="modified residue" description="N6-(pyridoxal phosphate)lysine" evidence="11">
    <location>
        <position position="303"/>
    </location>
</feature>
<dbReference type="SUPFAM" id="SSF53383">
    <property type="entry name" value="PLP-dependent transferases"/>
    <property type="match status" value="1"/>
</dbReference>
<dbReference type="GO" id="GO:0030170">
    <property type="term" value="F:pyridoxal phosphate binding"/>
    <property type="evidence" value="ECO:0007669"/>
    <property type="project" value="InterPro"/>
</dbReference>
<dbReference type="Gene3D" id="3.90.1150.10">
    <property type="entry name" value="Aspartate Aminotransferase, domain 1"/>
    <property type="match status" value="1"/>
</dbReference>
<dbReference type="CDD" id="cd06450">
    <property type="entry name" value="DOPA_deC_like"/>
    <property type="match status" value="1"/>
</dbReference>
<dbReference type="InterPro" id="IPR010977">
    <property type="entry name" value="Aromatic_deC"/>
</dbReference>
<dbReference type="AlphaFoldDB" id="A0A1L1ZLS9"/>
<dbReference type="FunFam" id="1.20.1340.10:FF:000001">
    <property type="entry name" value="Histidine decarboxylase"/>
    <property type="match status" value="1"/>
</dbReference>
<evidence type="ECO:0000256" key="7">
    <source>
        <dbReference type="ARBA" id="ARBA00023239"/>
    </source>
</evidence>
<comment type="similarity">
    <text evidence="2 12">Belongs to the group II decarboxylase family.</text>
</comment>
<evidence type="ECO:0000256" key="5">
    <source>
        <dbReference type="ARBA" id="ARBA00022793"/>
    </source>
</evidence>
<dbReference type="GO" id="GO:0004058">
    <property type="term" value="F:aromatic-L-amino-acid decarboxylase activity"/>
    <property type="evidence" value="ECO:0007669"/>
    <property type="project" value="UniProtKB-EC"/>
</dbReference>
<dbReference type="InterPro" id="IPR015422">
    <property type="entry name" value="PyrdxlP-dep_Trfase_small"/>
</dbReference>
<organism evidence="13">
    <name type="scientific">Meretrix meretrix</name>
    <name type="common">Asiatic hard clam</name>
    <name type="synonym">Venus meretrix</name>
    <dbReference type="NCBI Taxonomy" id="291251"/>
    <lineage>
        <taxon>Eukaryota</taxon>
        <taxon>Metazoa</taxon>
        <taxon>Spiralia</taxon>
        <taxon>Lophotrochozoa</taxon>
        <taxon>Mollusca</taxon>
        <taxon>Bivalvia</taxon>
        <taxon>Autobranchia</taxon>
        <taxon>Heteroconchia</taxon>
        <taxon>Euheterodonta</taxon>
        <taxon>Imparidentia</taxon>
        <taxon>Neoheterodontei</taxon>
        <taxon>Venerida</taxon>
        <taxon>Veneroidea</taxon>
        <taxon>Veneridae</taxon>
        <taxon>Meretrix</taxon>
    </lineage>
</organism>
<evidence type="ECO:0000256" key="9">
    <source>
        <dbReference type="ARBA" id="ARBA00040968"/>
    </source>
</evidence>
<keyword evidence="7 12" id="KW-0456">Lyase</keyword>
<dbReference type="Gene3D" id="1.20.1340.10">
    <property type="entry name" value="dopa decarboxylase, N-terminal domain"/>
    <property type="match status" value="1"/>
</dbReference>
<accession>A0A1L1ZLS9</accession>
<dbReference type="GO" id="GO:0042427">
    <property type="term" value="P:serotonin biosynthetic process"/>
    <property type="evidence" value="ECO:0007669"/>
    <property type="project" value="TreeGrafter"/>
</dbReference>
<evidence type="ECO:0000256" key="1">
    <source>
        <dbReference type="ARBA" id="ARBA00001933"/>
    </source>
</evidence>
<dbReference type="PRINTS" id="PR00800">
    <property type="entry name" value="YHDCRBOXLASE"/>
</dbReference>
<sequence>MDAREFRKFGREMVDYIADYLENIRERPVVHRVKPGYLKTLIPDEAPQKPEDFSEVMKDIERVIMPGITHWHSPYFHGYYAAGNSFPSILGDMLSDTIGCIGFSWAASPACTELEMITTDWLGKMIGLPEQFLHCGKGKGGGVIQTTASETVFLCLLATRTKMVTKLKAENPDLDEMTIISKLVGYTSDQANSSVHRSGLLGAVTMVKLPSDENFSLQGKTLRQRIEKDRSEGKIPFFVCASLGTTGSCAFDNLEEIGPICQENDIWLHIDAAYAGSGFVCPEFRHYMKGIEYVQTFTINPHKWMLIAFDLSVLWIQDSSLLVDAFNVDPIYLRHENEGNVPDYRHWQIPLGRRFRALKLWFMLRSYGVEGVQKYIRHHCQLAHEFEKLVVDDGRFEIVTEVVMALVCFRLKGDNILSEKLLEEIVADGRLYLIPAIARDIYFLRLAVCAERTTSEDIRYSFAVIKSCTDRVMRRYIPLNDPKHKATIDIDISPKRLHGSSKEDDLENTCETMKGINLNGDNANHSGHLVGK</sequence>
<protein>
    <recommendedName>
        <fullName evidence="9">Aromatic-L-amino-acid decarboxylase</fullName>
        <ecNumber evidence="8">4.1.1.28</ecNumber>
    </recommendedName>
    <alternativeName>
        <fullName evidence="10">DOPA decarboxylase</fullName>
    </alternativeName>
</protein>
<comment type="cofactor">
    <cofactor evidence="1 11 12">
        <name>pyridoxal 5'-phosphate</name>
        <dbReference type="ChEBI" id="CHEBI:597326"/>
    </cofactor>
</comment>
<dbReference type="InterPro" id="IPR015424">
    <property type="entry name" value="PyrdxlP-dep_Trfase"/>
</dbReference>